<dbReference type="Proteomes" id="UP000247647">
    <property type="component" value="Unassembled WGS sequence"/>
</dbReference>
<reference evidence="1" key="1">
    <citation type="submission" date="2016-12" db="EMBL/GenBank/DDBJ databases">
        <title>The genomes of Aspergillus section Nigri reveals drivers in fungal speciation.</title>
        <authorList>
            <consortium name="DOE Joint Genome Institute"/>
            <person name="Vesth T.C."/>
            <person name="Nybo J."/>
            <person name="Theobald S."/>
            <person name="Brandl J."/>
            <person name="Frisvad J.C."/>
            <person name="Nielsen K.F."/>
            <person name="Lyhne E.K."/>
            <person name="Kogle M.E."/>
            <person name="Kuo A."/>
            <person name="Riley R."/>
            <person name="Clum A."/>
            <person name="Nolan M."/>
            <person name="Lipzen A."/>
            <person name="Salamov A."/>
            <person name="Henrissat B."/>
            <person name="Wiebenga A."/>
            <person name="De Vries R.P."/>
            <person name="Grigoriev I.V."/>
            <person name="Mortensen U.H."/>
            <person name="Andersen M.R."/>
            <person name="Baker S.E."/>
        </authorList>
    </citation>
    <scope>NUCLEOTIDE SEQUENCE [LARGE SCALE GENOMIC DNA]</scope>
    <source>
        <strain evidence="1">CBS 115656</strain>
    </source>
</reference>
<keyword evidence="2" id="KW-1185">Reference proteome</keyword>
<dbReference type="AlphaFoldDB" id="A0A318YF59"/>
<evidence type="ECO:0000313" key="2">
    <source>
        <dbReference type="Proteomes" id="UP000247647"/>
    </source>
</evidence>
<dbReference type="EMBL" id="KZ821475">
    <property type="protein sequence ID" value="PYH31083.1"/>
    <property type="molecule type" value="Genomic_DNA"/>
</dbReference>
<dbReference type="GeneID" id="37120558"/>
<organism evidence="1 2">
    <name type="scientific">Aspergillus neoniger (strain CBS 115656)</name>
    <dbReference type="NCBI Taxonomy" id="1448310"/>
    <lineage>
        <taxon>Eukaryota</taxon>
        <taxon>Fungi</taxon>
        <taxon>Dikarya</taxon>
        <taxon>Ascomycota</taxon>
        <taxon>Pezizomycotina</taxon>
        <taxon>Eurotiomycetes</taxon>
        <taxon>Eurotiomycetidae</taxon>
        <taxon>Eurotiales</taxon>
        <taxon>Aspergillaceae</taxon>
        <taxon>Aspergillus</taxon>
        <taxon>Aspergillus subgen. Circumdati</taxon>
    </lineage>
</organism>
<proteinExistence type="predicted"/>
<gene>
    <name evidence="1" type="ORF">BO87DRAFT_139596</name>
</gene>
<sequence>MLTDMILLCKTTYFSVKGLPDYSVLIPILAEIPPDRVREQLFGEEVQVGARPRSRPGNARWSGAVSSLGEIMVPCLLPFPPWCLRLEALLRCSSSGEFRYNLPLRVLSTIVTCSFLCGFEGAHKPAAPRIYIRFDDLLSHSGIKPPRVLQVRGSFSWGIDTPMNMGKV</sequence>
<accession>A0A318YF59</accession>
<protein>
    <submittedName>
        <fullName evidence="1">Uncharacterized protein</fullName>
    </submittedName>
</protein>
<dbReference type="RefSeq" id="XP_025476561.1">
    <property type="nucleotide sequence ID" value="XM_025618102.1"/>
</dbReference>
<name>A0A318YF59_ASPNB</name>
<evidence type="ECO:0000313" key="1">
    <source>
        <dbReference type="EMBL" id="PYH31083.1"/>
    </source>
</evidence>